<dbReference type="InterPro" id="IPR007197">
    <property type="entry name" value="rSAM"/>
</dbReference>
<dbReference type="InterPro" id="IPR034505">
    <property type="entry name" value="Coproporphyrinogen-III_oxidase"/>
</dbReference>
<keyword evidence="13" id="KW-1185">Reference proteome</keyword>
<evidence type="ECO:0000256" key="10">
    <source>
        <dbReference type="RuleBase" id="RU364116"/>
    </source>
</evidence>
<dbReference type="InterPro" id="IPR058240">
    <property type="entry name" value="rSAM_sf"/>
</dbReference>
<dbReference type="GO" id="GO:0046872">
    <property type="term" value="F:metal ion binding"/>
    <property type="evidence" value="ECO:0007669"/>
    <property type="project" value="UniProtKB-UniRule"/>
</dbReference>
<keyword evidence="10" id="KW-0963">Cytoplasm</keyword>
<dbReference type="GO" id="GO:0006779">
    <property type="term" value="P:porphyrin-containing compound biosynthetic process"/>
    <property type="evidence" value="ECO:0007669"/>
    <property type="project" value="InterPro"/>
</dbReference>
<dbReference type="NCBIfam" id="TIGR00539">
    <property type="entry name" value="hemN_rel"/>
    <property type="match status" value="1"/>
</dbReference>
<name>A0A1G6R1D4_9BACT</name>
<dbReference type="GO" id="GO:0004109">
    <property type="term" value="F:coproporphyrinogen oxidase activity"/>
    <property type="evidence" value="ECO:0007669"/>
    <property type="project" value="InterPro"/>
</dbReference>
<protein>
    <recommendedName>
        <fullName evidence="3 10">Heme chaperone HemW</fullName>
    </recommendedName>
</protein>
<dbReference type="InterPro" id="IPR010723">
    <property type="entry name" value="HemN_C"/>
</dbReference>
<dbReference type="STRING" id="686796.SAMN04488104_101134"/>
<evidence type="ECO:0000256" key="8">
    <source>
        <dbReference type="ARBA" id="ARBA00023014"/>
    </source>
</evidence>
<evidence type="ECO:0000256" key="1">
    <source>
        <dbReference type="ARBA" id="ARBA00001966"/>
    </source>
</evidence>
<dbReference type="SFLD" id="SFLDG01065">
    <property type="entry name" value="anaerobic_coproporphyrinogen-I"/>
    <property type="match status" value="1"/>
</dbReference>
<dbReference type="OrthoDB" id="9808022at2"/>
<dbReference type="Proteomes" id="UP000199060">
    <property type="component" value="Unassembled WGS sequence"/>
</dbReference>
<dbReference type="GO" id="GO:0051539">
    <property type="term" value="F:4 iron, 4 sulfur cluster binding"/>
    <property type="evidence" value="ECO:0007669"/>
    <property type="project" value="UniProtKB-UniRule"/>
</dbReference>
<feature type="domain" description="Radical SAM core" evidence="11">
    <location>
        <begin position="1"/>
        <end position="230"/>
    </location>
</feature>
<dbReference type="PROSITE" id="PS51918">
    <property type="entry name" value="RADICAL_SAM"/>
    <property type="match status" value="1"/>
</dbReference>
<keyword evidence="9 10" id="KW-0143">Chaperone</keyword>
<dbReference type="RefSeq" id="WP_087938787.1">
    <property type="nucleotide sequence ID" value="NZ_FNAC01000011.1"/>
</dbReference>
<dbReference type="SFLD" id="SFLDF00562">
    <property type="entry name" value="HemN-like__clustered_with_heat"/>
    <property type="match status" value="1"/>
</dbReference>
<evidence type="ECO:0000256" key="9">
    <source>
        <dbReference type="ARBA" id="ARBA00023186"/>
    </source>
</evidence>
<keyword evidence="6 10" id="KW-0479">Metal-binding</keyword>
<accession>A0A1G6R1D4</accession>
<comment type="cofactor">
    <cofactor evidence="1">
        <name>[4Fe-4S] cluster</name>
        <dbReference type="ChEBI" id="CHEBI:49883"/>
    </cofactor>
</comment>
<dbReference type="SFLD" id="SFLDS00029">
    <property type="entry name" value="Radical_SAM"/>
    <property type="match status" value="1"/>
</dbReference>
<dbReference type="Gene3D" id="3.20.20.70">
    <property type="entry name" value="Aldolase class I"/>
    <property type="match status" value="1"/>
</dbReference>
<gene>
    <name evidence="12" type="ORF">SAMN04488104_101134</name>
</gene>
<evidence type="ECO:0000313" key="12">
    <source>
        <dbReference type="EMBL" id="SDC98368.1"/>
    </source>
</evidence>
<dbReference type="SUPFAM" id="SSF102114">
    <property type="entry name" value="Radical SAM enzymes"/>
    <property type="match status" value="1"/>
</dbReference>
<proteinExistence type="inferred from homology"/>
<keyword evidence="7 10" id="KW-0408">Iron</keyword>
<dbReference type="AlphaFoldDB" id="A0A1G6R1D4"/>
<comment type="similarity">
    <text evidence="2">Belongs to the anaerobic coproporphyrinogen-III oxidase family. HemW subfamily.</text>
</comment>
<evidence type="ECO:0000256" key="7">
    <source>
        <dbReference type="ARBA" id="ARBA00023004"/>
    </source>
</evidence>
<evidence type="ECO:0000259" key="11">
    <source>
        <dbReference type="PROSITE" id="PS51918"/>
    </source>
</evidence>
<keyword evidence="10" id="KW-0004">4Fe-4S</keyword>
<dbReference type="SFLD" id="SFLDF00288">
    <property type="entry name" value="HemN-like__clustered_with_nucl"/>
    <property type="match status" value="1"/>
</dbReference>
<dbReference type="Pfam" id="PF06969">
    <property type="entry name" value="HemN_C"/>
    <property type="match status" value="1"/>
</dbReference>
<keyword evidence="5 10" id="KW-0949">S-adenosyl-L-methionine</keyword>
<comment type="subcellular location">
    <subcellularLocation>
        <location evidence="10">Cytoplasm</location>
    </subcellularLocation>
</comment>
<dbReference type="Pfam" id="PF04055">
    <property type="entry name" value="Radical_SAM"/>
    <property type="match status" value="1"/>
</dbReference>
<dbReference type="InterPro" id="IPR006638">
    <property type="entry name" value="Elp3/MiaA/NifB-like_rSAM"/>
</dbReference>
<dbReference type="EMBL" id="FNAC01000011">
    <property type="protein sequence ID" value="SDC98368.1"/>
    <property type="molecule type" value="Genomic_DNA"/>
</dbReference>
<dbReference type="InterPro" id="IPR004559">
    <property type="entry name" value="HemW-like"/>
</dbReference>
<evidence type="ECO:0000256" key="3">
    <source>
        <dbReference type="ARBA" id="ARBA00017228"/>
    </source>
</evidence>
<evidence type="ECO:0000256" key="4">
    <source>
        <dbReference type="ARBA" id="ARBA00022617"/>
    </source>
</evidence>
<dbReference type="InterPro" id="IPR013785">
    <property type="entry name" value="Aldolase_TIM"/>
</dbReference>
<evidence type="ECO:0000256" key="2">
    <source>
        <dbReference type="ARBA" id="ARBA00006100"/>
    </source>
</evidence>
<evidence type="ECO:0000313" key="13">
    <source>
        <dbReference type="Proteomes" id="UP000199060"/>
    </source>
</evidence>
<reference evidence="13" key="1">
    <citation type="submission" date="2016-10" db="EMBL/GenBank/DDBJ databases">
        <authorList>
            <person name="Varghese N."/>
            <person name="Submissions S."/>
        </authorList>
    </citation>
    <scope>NUCLEOTIDE SEQUENCE [LARGE SCALE GENOMIC DNA]</scope>
    <source>
        <strain evidence="13">DSM 23095</strain>
    </source>
</reference>
<comment type="function">
    <text evidence="10">Probably acts as a heme chaperone, transferring heme to an unknown acceptor. Binds one molecule of heme per monomer, possibly covalently. Binds 1 [4Fe-4S] cluster. The cluster is coordinated with 3 cysteines and an exchangeable S-adenosyl-L-methionine.</text>
</comment>
<dbReference type="PANTHER" id="PTHR13932:SF5">
    <property type="entry name" value="RADICAL S-ADENOSYL METHIONINE DOMAIN-CONTAINING PROTEIN 1, MITOCHONDRIAL"/>
    <property type="match status" value="1"/>
</dbReference>
<keyword evidence="4 10" id="KW-0349">Heme</keyword>
<dbReference type="GO" id="GO:0005737">
    <property type="term" value="C:cytoplasm"/>
    <property type="evidence" value="ECO:0007669"/>
    <property type="project" value="UniProtKB-SubCell"/>
</dbReference>
<sequence>MAGIYIHIPFCKQACRYCDFHFSTNTSTLEQMVKMIGKEASLRSDYFKNKSVETIYFGGGTPSLLAPKWIEFILQVIQEEFDLDLKEVTLEANPDDLSEENLAQWKSLGFDRLSLGIQSFDEEVLRFYNRAHSAEESYHAIEMARAAGFKKFSMDLIYGFPWPNHLIWERDLQTALEQNPGHLSCYALTVEPKTALGNWTEKGKFSPASEEFVAEQFEIMQLMTEKAGYEQYEISNFSLPDHRAIHNTSYWLGKPYLGLGPGAHSFDGENRGSNPRSNPGYLKHLQAGILPLEVEQLSKNEQINEYLLTGLRTSWGIDLTWLQEHHGINLKNEKQAVLTKMESEGWLLWKDNKLSLSKSGKLIADSIASTLFL</sequence>
<keyword evidence="8 10" id="KW-0411">Iron-sulfur</keyword>
<dbReference type="SMART" id="SM00729">
    <property type="entry name" value="Elp3"/>
    <property type="match status" value="1"/>
</dbReference>
<organism evidence="12 13">
    <name type="scientific">Algoriphagus faecimaris</name>
    <dbReference type="NCBI Taxonomy" id="686796"/>
    <lineage>
        <taxon>Bacteria</taxon>
        <taxon>Pseudomonadati</taxon>
        <taxon>Bacteroidota</taxon>
        <taxon>Cytophagia</taxon>
        <taxon>Cytophagales</taxon>
        <taxon>Cyclobacteriaceae</taxon>
        <taxon>Algoriphagus</taxon>
    </lineage>
</organism>
<dbReference type="PANTHER" id="PTHR13932">
    <property type="entry name" value="COPROPORPHYRINIGEN III OXIDASE"/>
    <property type="match status" value="1"/>
</dbReference>
<evidence type="ECO:0000256" key="5">
    <source>
        <dbReference type="ARBA" id="ARBA00022691"/>
    </source>
</evidence>
<evidence type="ECO:0000256" key="6">
    <source>
        <dbReference type="ARBA" id="ARBA00022723"/>
    </source>
</evidence>
<dbReference type="SFLD" id="SFLDG01082">
    <property type="entry name" value="B12-binding_domain_containing"/>
    <property type="match status" value="1"/>
</dbReference>